<name>A0A7Z1DR84_9GAMM</name>
<comment type="caution">
    <text evidence="3">The sequence shown here is derived from an EMBL/GenBank/DDBJ whole genome shotgun (WGS) entry which is preliminary data.</text>
</comment>
<evidence type="ECO:0000313" key="4">
    <source>
        <dbReference type="Proteomes" id="UP000216984"/>
    </source>
</evidence>
<organism evidence="3 4">
    <name type="scientific">Marinobacter vinifirmus</name>
    <dbReference type="NCBI Taxonomy" id="355591"/>
    <lineage>
        <taxon>Bacteria</taxon>
        <taxon>Pseudomonadati</taxon>
        <taxon>Pseudomonadota</taxon>
        <taxon>Gammaproteobacteria</taxon>
        <taxon>Pseudomonadales</taxon>
        <taxon>Marinobacteraceae</taxon>
        <taxon>Marinobacter</taxon>
    </lineage>
</organism>
<evidence type="ECO:0000256" key="2">
    <source>
        <dbReference type="SAM" id="SignalP"/>
    </source>
</evidence>
<feature type="chain" id="PRO_5030682355" description="Outer membrane protein assembly factor BamE" evidence="2">
    <location>
        <begin position="22"/>
        <end position="123"/>
    </location>
</feature>
<reference evidence="3 4" key="1">
    <citation type="submission" date="2017-06" db="EMBL/GenBank/DDBJ databases">
        <title>Draft genome sequence of the halophilic bacterium Marinobacter vinifirmus FB1.</title>
        <authorList>
            <person name="Stepanov V.G."/>
            <person name="Roberts D.J."/>
            <person name="Fox G.E."/>
        </authorList>
    </citation>
    <scope>NUCLEOTIDE SEQUENCE [LARGE SCALE GENOMIC DNA]</scope>
    <source>
        <strain evidence="3 4">FB1</strain>
    </source>
</reference>
<keyword evidence="4" id="KW-1185">Reference proteome</keyword>
<dbReference type="RefSeq" id="WP_094626182.1">
    <property type="nucleotide sequence ID" value="NZ_NEFY01000042.1"/>
</dbReference>
<dbReference type="EMBL" id="NEFY01000042">
    <property type="protein sequence ID" value="OZC34519.1"/>
    <property type="molecule type" value="Genomic_DNA"/>
</dbReference>
<evidence type="ECO:0000256" key="1">
    <source>
        <dbReference type="SAM" id="Coils"/>
    </source>
</evidence>
<keyword evidence="1" id="KW-0175">Coiled coil</keyword>
<accession>A0A7Z1DR84</accession>
<evidence type="ECO:0008006" key="5">
    <source>
        <dbReference type="Google" id="ProtNLM"/>
    </source>
</evidence>
<dbReference type="Proteomes" id="UP000216984">
    <property type="component" value="Unassembled WGS sequence"/>
</dbReference>
<evidence type="ECO:0000313" key="3">
    <source>
        <dbReference type="EMBL" id="OZC34519.1"/>
    </source>
</evidence>
<sequence length="123" mass="14100">MFKTIIFLGALSLGFALNVHADDSARIDRLETQVQELKNRLSNLESQINDQSDVQEFIANGDGWRSIANWRKLTTAMGYDDVERILGTPERVDGGNLAHWYYPNRAKVIFMRGKVESWSEPRQ</sequence>
<proteinExistence type="predicted"/>
<keyword evidence="2" id="KW-0732">Signal</keyword>
<gene>
    <name evidence="3" type="ORF">B9Q17_05960</name>
</gene>
<dbReference type="AlphaFoldDB" id="A0A7Z1DR84"/>
<protein>
    <recommendedName>
        <fullName evidence="5">Outer membrane protein assembly factor BamE</fullName>
    </recommendedName>
</protein>
<feature type="signal peptide" evidence="2">
    <location>
        <begin position="1"/>
        <end position="21"/>
    </location>
</feature>
<feature type="coiled-coil region" evidence="1">
    <location>
        <begin position="20"/>
        <end position="54"/>
    </location>
</feature>